<feature type="transmembrane region" description="Helical" evidence="1">
    <location>
        <begin position="85"/>
        <end position="103"/>
    </location>
</feature>
<feature type="transmembrane region" description="Helical" evidence="1">
    <location>
        <begin position="115"/>
        <end position="137"/>
    </location>
</feature>
<protein>
    <submittedName>
        <fullName evidence="2">Uncharacterized protein</fullName>
    </submittedName>
</protein>
<feature type="transmembrane region" description="Helical" evidence="1">
    <location>
        <begin position="16"/>
        <end position="36"/>
    </location>
</feature>
<keyword evidence="3" id="KW-1185">Reference proteome</keyword>
<dbReference type="Proteomes" id="UP000610931">
    <property type="component" value="Unassembled WGS sequence"/>
</dbReference>
<organism evidence="2 3">
    <name type="scientific">Snuella sedimenti</name>
    <dbReference type="NCBI Taxonomy" id="2798802"/>
    <lineage>
        <taxon>Bacteria</taxon>
        <taxon>Pseudomonadati</taxon>
        <taxon>Bacteroidota</taxon>
        <taxon>Flavobacteriia</taxon>
        <taxon>Flavobacteriales</taxon>
        <taxon>Flavobacteriaceae</taxon>
        <taxon>Snuella</taxon>
    </lineage>
</organism>
<proteinExistence type="predicted"/>
<dbReference type="EMBL" id="JAELVQ010000022">
    <property type="protein sequence ID" value="MBJ6369220.1"/>
    <property type="molecule type" value="Genomic_DNA"/>
</dbReference>
<evidence type="ECO:0000256" key="1">
    <source>
        <dbReference type="SAM" id="Phobius"/>
    </source>
</evidence>
<comment type="caution">
    <text evidence="2">The sequence shown here is derived from an EMBL/GenBank/DDBJ whole genome shotgun (WGS) entry which is preliminary data.</text>
</comment>
<keyword evidence="1" id="KW-0472">Membrane</keyword>
<sequence>MQLNKQHIYKYANGRNVLVLFVVTNIVYAIMLLLTIPRVMQFSNGMKLLDMMPGGYSQEYVSTLFLTLGYEGRRLYLWNQIPIDMVYPFLFGICYSLLLVYFLKKINRVNSKLLYLTLLPIVAGLADYAENLGIITMLNAAPEIALTTAQLTNVFTLIKSIASTIYFVVLLATIIAFLVSKTKNKSRNTINQ</sequence>
<evidence type="ECO:0000313" key="2">
    <source>
        <dbReference type="EMBL" id="MBJ6369220.1"/>
    </source>
</evidence>
<reference evidence="2" key="1">
    <citation type="submission" date="2020-12" db="EMBL/GenBank/DDBJ databases">
        <title>Snuella sp. nov., isolated from sediment in Incheon.</title>
        <authorList>
            <person name="Kim W."/>
        </authorList>
    </citation>
    <scope>NUCLEOTIDE SEQUENCE</scope>
    <source>
        <strain evidence="2">CAU 1569</strain>
    </source>
</reference>
<accession>A0A8J7IXQ8</accession>
<keyword evidence="1" id="KW-0812">Transmembrane</keyword>
<keyword evidence="1" id="KW-1133">Transmembrane helix</keyword>
<feature type="transmembrane region" description="Helical" evidence="1">
    <location>
        <begin position="157"/>
        <end position="179"/>
    </location>
</feature>
<evidence type="ECO:0000313" key="3">
    <source>
        <dbReference type="Proteomes" id="UP000610931"/>
    </source>
</evidence>
<dbReference type="RefSeq" id="WP_199116139.1">
    <property type="nucleotide sequence ID" value="NZ_JAELVQ010000022.1"/>
</dbReference>
<dbReference type="AlphaFoldDB" id="A0A8J7IXQ8"/>
<name>A0A8J7IXQ8_9FLAO</name>
<gene>
    <name evidence="2" type="ORF">JF259_14085</name>
</gene>